<dbReference type="InterPro" id="IPR015421">
    <property type="entry name" value="PyrdxlP-dep_Trfase_major"/>
</dbReference>
<evidence type="ECO:0000256" key="1">
    <source>
        <dbReference type="ARBA" id="ARBA00008954"/>
    </source>
</evidence>
<dbReference type="GO" id="GO:0008483">
    <property type="term" value="F:transaminase activity"/>
    <property type="evidence" value="ECO:0007669"/>
    <property type="project" value="InterPro"/>
</dbReference>
<comment type="similarity">
    <text evidence="1 3">Belongs to the class-III pyridoxal-phosphate-dependent aminotransferase family.</text>
</comment>
<evidence type="ECO:0000256" key="4">
    <source>
        <dbReference type="SAM" id="MobiDB-lite"/>
    </source>
</evidence>
<keyword evidence="2 3" id="KW-0663">Pyridoxal phosphate</keyword>
<dbReference type="InterPro" id="IPR015424">
    <property type="entry name" value="PyrdxlP-dep_Trfase"/>
</dbReference>
<dbReference type="PANTHER" id="PTHR43094">
    <property type="entry name" value="AMINOTRANSFERASE"/>
    <property type="match status" value="1"/>
</dbReference>
<sequence length="478" mass="50546">MTATAESNTSATGTTTAKASSSAANGSGTTPSSVFHRTLKTGLPMAIRGEGNYLYTASGAKILDASGGAAVVSIGHAVPEVVEAVTAQLGTLPYVSSALFGMQPAEDLASQMCNDAGFGRAIFLTGGSEAVETAIKLCRQYHVENGRPERTKFIAREISYHGNTLGALALGRHDRRRKNFMPLLSTEFHAVSPCNAYRFKNAGDSDDAYVARLAAELDAKITELGADTVAAFFMEPIVGAAAGCVPFVPGYIRAMKAVCRKHGVLFCCDEIMCGLGRSGKLHAWQWDADPNSDGDDARPDVQTLGKGLCGGYAPLSAVLVAPAVVDVFARGTGAFVNGYTFQSSGMGTAAGLAVYNYIKKHGLVEQCRLRGQLLVRLLEESVLPLPHVGSVRGNGLFIGIELVQDKETKQPYPYADKVADKIGDAVLERGAAVYYGSGCADGWEGDHIMLCPPYTITEDEIVFLVEQVKAGIQEVLSE</sequence>
<dbReference type="Pfam" id="PF00202">
    <property type="entry name" value="Aminotran_3"/>
    <property type="match status" value="1"/>
</dbReference>
<evidence type="ECO:0000256" key="3">
    <source>
        <dbReference type="RuleBase" id="RU003560"/>
    </source>
</evidence>
<dbReference type="CDD" id="cd00610">
    <property type="entry name" value="OAT_like"/>
    <property type="match status" value="1"/>
</dbReference>
<dbReference type="SUPFAM" id="SSF53383">
    <property type="entry name" value="PLP-dependent transferases"/>
    <property type="match status" value="1"/>
</dbReference>
<dbReference type="InterPro" id="IPR005814">
    <property type="entry name" value="Aminotrans_3"/>
</dbReference>
<dbReference type="OrthoDB" id="10261433at2759"/>
<comment type="caution">
    <text evidence="5">The sequence shown here is derived from an EMBL/GenBank/DDBJ whole genome shotgun (WGS) entry which is preliminary data.</text>
</comment>
<gene>
    <name evidence="5" type="ORF">EHS24_001209</name>
</gene>
<keyword evidence="6" id="KW-1185">Reference proteome</keyword>
<evidence type="ECO:0000313" key="5">
    <source>
        <dbReference type="EMBL" id="RSH79170.1"/>
    </source>
</evidence>
<dbReference type="NCBIfam" id="NF005685">
    <property type="entry name" value="PRK07483.1"/>
    <property type="match status" value="1"/>
</dbReference>
<evidence type="ECO:0000313" key="6">
    <source>
        <dbReference type="Proteomes" id="UP000279236"/>
    </source>
</evidence>
<proteinExistence type="inferred from homology"/>
<dbReference type="GeneID" id="39585752"/>
<dbReference type="Proteomes" id="UP000279236">
    <property type="component" value="Unassembled WGS sequence"/>
</dbReference>
<accession>A0A427XJX6</accession>
<dbReference type="Gene3D" id="3.90.1150.10">
    <property type="entry name" value="Aspartate Aminotransferase, domain 1"/>
    <property type="match status" value="1"/>
</dbReference>
<dbReference type="Gene3D" id="3.40.640.10">
    <property type="entry name" value="Type I PLP-dependent aspartate aminotransferase-like (Major domain)"/>
    <property type="match status" value="1"/>
</dbReference>
<feature type="compositionally biased region" description="Low complexity" evidence="4">
    <location>
        <begin position="1"/>
        <end position="33"/>
    </location>
</feature>
<dbReference type="GO" id="GO:0005829">
    <property type="term" value="C:cytosol"/>
    <property type="evidence" value="ECO:0007669"/>
    <property type="project" value="TreeGrafter"/>
</dbReference>
<dbReference type="GO" id="GO:0030170">
    <property type="term" value="F:pyridoxal phosphate binding"/>
    <property type="evidence" value="ECO:0007669"/>
    <property type="project" value="InterPro"/>
</dbReference>
<dbReference type="AlphaFoldDB" id="A0A427XJX6"/>
<organism evidence="5 6">
    <name type="scientific">Apiotrichum porosum</name>
    <dbReference type="NCBI Taxonomy" id="105984"/>
    <lineage>
        <taxon>Eukaryota</taxon>
        <taxon>Fungi</taxon>
        <taxon>Dikarya</taxon>
        <taxon>Basidiomycota</taxon>
        <taxon>Agaricomycotina</taxon>
        <taxon>Tremellomycetes</taxon>
        <taxon>Trichosporonales</taxon>
        <taxon>Trichosporonaceae</taxon>
        <taxon>Apiotrichum</taxon>
    </lineage>
</organism>
<protein>
    <submittedName>
        <fullName evidence="5">Uncharacterized protein</fullName>
    </submittedName>
</protein>
<feature type="region of interest" description="Disordered" evidence="4">
    <location>
        <begin position="1"/>
        <end position="35"/>
    </location>
</feature>
<dbReference type="PANTHER" id="PTHR43094:SF1">
    <property type="entry name" value="AMINOTRANSFERASE CLASS-III"/>
    <property type="match status" value="1"/>
</dbReference>
<name>A0A427XJX6_9TREE</name>
<dbReference type="InterPro" id="IPR015422">
    <property type="entry name" value="PyrdxlP-dep_Trfase_small"/>
</dbReference>
<evidence type="ECO:0000256" key="2">
    <source>
        <dbReference type="ARBA" id="ARBA00022898"/>
    </source>
</evidence>
<reference evidence="5 6" key="1">
    <citation type="submission" date="2018-11" db="EMBL/GenBank/DDBJ databases">
        <title>Genome sequence of Apiotrichum porosum DSM 27194.</title>
        <authorList>
            <person name="Aliyu H."/>
            <person name="Gorte O."/>
            <person name="Ochsenreither K."/>
        </authorList>
    </citation>
    <scope>NUCLEOTIDE SEQUENCE [LARGE SCALE GENOMIC DNA]</scope>
    <source>
        <strain evidence="5 6">DSM 27194</strain>
    </source>
</reference>
<dbReference type="STRING" id="105984.A0A427XJX6"/>
<dbReference type="RefSeq" id="XP_028474317.1">
    <property type="nucleotide sequence ID" value="XM_028617010.1"/>
</dbReference>
<dbReference type="EMBL" id="RSCE01000010">
    <property type="protein sequence ID" value="RSH79170.1"/>
    <property type="molecule type" value="Genomic_DNA"/>
</dbReference>